<dbReference type="PANTHER" id="PTHR30204">
    <property type="entry name" value="REDOX-CYCLING DRUG-SENSING TRANSCRIPTIONAL ACTIVATOR SOXR"/>
    <property type="match status" value="1"/>
</dbReference>
<accession>A0AA44UMD9</accession>
<dbReference type="SUPFAM" id="SSF46955">
    <property type="entry name" value="Putative DNA-binding domain"/>
    <property type="match status" value="1"/>
</dbReference>
<dbReference type="GeneID" id="98054666"/>
<feature type="domain" description="HTH merR-type" evidence="2">
    <location>
        <begin position="12"/>
        <end position="80"/>
    </location>
</feature>
<evidence type="ECO:0000313" key="6">
    <source>
        <dbReference type="Proteomes" id="UP000549695"/>
    </source>
</evidence>
<dbReference type="RefSeq" id="WP_253068063.1">
    <property type="nucleotide sequence ID" value="NZ_BAAAJZ010000007.1"/>
</dbReference>
<dbReference type="SMART" id="SM00422">
    <property type="entry name" value="HTH_MERR"/>
    <property type="match status" value="1"/>
</dbReference>
<organism evidence="3 6">
    <name type="scientific">Pseudonocardia alni</name>
    <name type="common">Amycolata alni</name>
    <dbReference type="NCBI Taxonomy" id="33907"/>
    <lineage>
        <taxon>Bacteria</taxon>
        <taxon>Bacillati</taxon>
        <taxon>Actinomycetota</taxon>
        <taxon>Actinomycetes</taxon>
        <taxon>Pseudonocardiales</taxon>
        <taxon>Pseudonocardiaceae</taxon>
        <taxon>Pseudonocardia</taxon>
    </lineage>
</organism>
<keyword evidence="1 3" id="KW-0238">DNA-binding</keyword>
<dbReference type="InterPro" id="IPR009061">
    <property type="entry name" value="DNA-bd_dom_put_sf"/>
</dbReference>
<dbReference type="PRINTS" id="PR00040">
    <property type="entry name" value="HTHMERR"/>
</dbReference>
<evidence type="ECO:0000256" key="1">
    <source>
        <dbReference type="ARBA" id="ARBA00023125"/>
    </source>
</evidence>
<dbReference type="CDD" id="cd00592">
    <property type="entry name" value="HTH_MerR-like"/>
    <property type="match status" value="1"/>
</dbReference>
<dbReference type="Gene3D" id="1.10.1660.10">
    <property type="match status" value="1"/>
</dbReference>
<dbReference type="InterPro" id="IPR000551">
    <property type="entry name" value="MerR-type_HTH_dom"/>
</dbReference>
<protein>
    <submittedName>
        <fullName evidence="3">DNA-binding transcriptional MerR regulator</fullName>
    </submittedName>
</protein>
<dbReference type="PANTHER" id="PTHR30204:SF93">
    <property type="entry name" value="HTH MERR-TYPE DOMAIN-CONTAINING PROTEIN"/>
    <property type="match status" value="1"/>
</dbReference>
<reference evidence="3 6" key="1">
    <citation type="submission" date="2020-07" db="EMBL/GenBank/DDBJ databases">
        <title>Sequencing the genomes of 1000 actinobacteria strains.</title>
        <authorList>
            <person name="Klenk H.-P."/>
        </authorList>
    </citation>
    <scope>NUCLEOTIDE SEQUENCE [LARGE SCALE GENOMIC DNA]</scope>
    <source>
        <strain evidence="4 5">DSM 44104</strain>
        <strain evidence="3 6">DSM 44749</strain>
    </source>
</reference>
<evidence type="ECO:0000313" key="4">
    <source>
        <dbReference type="EMBL" id="PKB29763.1"/>
    </source>
</evidence>
<dbReference type="Pfam" id="PF13411">
    <property type="entry name" value="MerR_1"/>
    <property type="match status" value="1"/>
</dbReference>
<dbReference type="AlphaFoldDB" id="A0A852W730"/>
<dbReference type="GO" id="GO:0003700">
    <property type="term" value="F:DNA-binding transcription factor activity"/>
    <property type="evidence" value="ECO:0007669"/>
    <property type="project" value="InterPro"/>
</dbReference>
<evidence type="ECO:0000313" key="5">
    <source>
        <dbReference type="Proteomes" id="UP000232453"/>
    </source>
</evidence>
<dbReference type="InterPro" id="IPR047057">
    <property type="entry name" value="MerR_fam"/>
</dbReference>
<name>A0A852W730_PSEA5</name>
<dbReference type="EMBL" id="JACCCZ010000001">
    <property type="protein sequence ID" value="NYG04719.1"/>
    <property type="molecule type" value="Genomic_DNA"/>
</dbReference>
<proteinExistence type="predicted"/>
<keyword evidence="6" id="KW-1185">Reference proteome</keyword>
<evidence type="ECO:0000313" key="3">
    <source>
        <dbReference type="EMBL" id="NYG04719.1"/>
    </source>
</evidence>
<gene>
    <name evidence="4" type="ORF">ATL51_1408</name>
    <name evidence="3" type="ORF">HDA37_005004</name>
</gene>
<sequence>MTAPPTDDHPVTLTIGQLARRSEVPVRTLRFWSDEGLVPADRNGAGHRVYGPAAVARLDLVRTLRELGLGLDDVRAVLSRRRGVGEIAAAHVRALDDRIRELRAQRAVCALLARTGAGDTPPDERSVTLMNDLARLSAAQRQHLIDDFVTETFAGIDDDAPGAGIATGMRSMPAELPDDPTPEQVGAWVELAELVADPGFRARCREMAVTGATAPEHHERGADPAAVAEHAGAALAAGVDPASAEAARVLARIPGVEGQDAAARARTANSVELFADRRVERYWTLLGVLNGWPAREPAVPAFEWFAAALRSAPVGQSSDQP</sequence>
<dbReference type="Proteomes" id="UP000232453">
    <property type="component" value="Unassembled WGS sequence"/>
</dbReference>
<dbReference type="EMBL" id="PHUJ01000003">
    <property type="protein sequence ID" value="PKB29763.1"/>
    <property type="molecule type" value="Genomic_DNA"/>
</dbReference>
<comment type="caution">
    <text evidence="3">The sequence shown here is derived from an EMBL/GenBank/DDBJ whole genome shotgun (WGS) entry which is preliminary data.</text>
</comment>
<dbReference type="GO" id="GO:0003677">
    <property type="term" value="F:DNA binding"/>
    <property type="evidence" value="ECO:0007669"/>
    <property type="project" value="UniProtKB-KW"/>
</dbReference>
<accession>A0A852W730</accession>
<evidence type="ECO:0000259" key="2">
    <source>
        <dbReference type="PROSITE" id="PS50937"/>
    </source>
</evidence>
<dbReference type="Proteomes" id="UP000549695">
    <property type="component" value="Unassembled WGS sequence"/>
</dbReference>
<dbReference type="PROSITE" id="PS50937">
    <property type="entry name" value="HTH_MERR_2"/>
    <property type="match status" value="1"/>
</dbReference>